<name>A0A059AI35_EUCGR</name>
<organism evidence="1">
    <name type="scientific">Eucalyptus grandis</name>
    <name type="common">Flooded gum</name>
    <dbReference type="NCBI Taxonomy" id="71139"/>
    <lineage>
        <taxon>Eukaryota</taxon>
        <taxon>Viridiplantae</taxon>
        <taxon>Streptophyta</taxon>
        <taxon>Embryophyta</taxon>
        <taxon>Tracheophyta</taxon>
        <taxon>Spermatophyta</taxon>
        <taxon>Magnoliopsida</taxon>
        <taxon>eudicotyledons</taxon>
        <taxon>Gunneridae</taxon>
        <taxon>Pentapetalae</taxon>
        <taxon>rosids</taxon>
        <taxon>malvids</taxon>
        <taxon>Myrtales</taxon>
        <taxon>Myrtaceae</taxon>
        <taxon>Myrtoideae</taxon>
        <taxon>Eucalypteae</taxon>
        <taxon>Eucalyptus</taxon>
    </lineage>
</organism>
<dbReference type="FunCoup" id="A0A059AI35">
    <property type="interactions" value="249"/>
</dbReference>
<dbReference type="InterPro" id="IPR036771">
    <property type="entry name" value="ATPsynth_dsu/esu_N"/>
</dbReference>
<dbReference type="InParanoid" id="A0A059AI35"/>
<gene>
    <name evidence="1" type="ORF">EUGRSUZ_J02731</name>
</gene>
<sequence>MTLNLCVLTPNRIVWDSEVKEIILSTNTGQIGFRKIMIGIADPRLWNLGVGLLSKLNGQLGSFHRLSRVEPWDLTADLKANPREQ</sequence>
<dbReference type="AlphaFoldDB" id="A0A059AI35"/>
<dbReference type="EMBL" id="KK198762">
    <property type="protein sequence ID" value="KCW53478.1"/>
    <property type="molecule type" value="Genomic_DNA"/>
</dbReference>
<dbReference type="Gramene" id="KCW53478">
    <property type="protein sequence ID" value="KCW53478"/>
    <property type="gene ID" value="EUGRSUZ_J02731"/>
</dbReference>
<dbReference type="SUPFAM" id="SSF51344">
    <property type="entry name" value="Epsilon subunit of F1F0-ATP synthase N-terminal domain"/>
    <property type="match status" value="1"/>
</dbReference>
<dbReference type="Gene3D" id="2.60.15.10">
    <property type="entry name" value="F0F1 ATP synthase delta/epsilon subunit, N-terminal"/>
    <property type="match status" value="1"/>
</dbReference>
<protein>
    <submittedName>
        <fullName evidence="1">Uncharacterized protein</fullName>
    </submittedName>
</protein>
<proteinExistence type="predicted"/>
<evidence type="ECO:0000313" key="1">
    <source>
        <dbReference type="EMBL" id="KCW53478.1"/>
    </source>
</evidence>
<reference evidence="1" key="1">
    <citation type="submission" date="2013-07" db="EMBL/GenBank/DDBJ databases">
        <title>The genome of Eucalyptus grandis.</title>
        <authorList>
            <person name="Schmutz J."/>
            <person name="Hayes R."/>
            <person name="Myburg A."/>
            <person name="Tuskan G."/>
            <person name="Grattapaglia D."/>
            <person name="Rokhsar D.S."/>
        </authorList>
    </citation>
    <scope>NUCLEOTIDE SEQUENCE</scope>
    <source>
        <tissue evidence="1">Leaf extractions</tissue>
    </source>
</reference>
<accession>A0A059AI35</accession>
<dbReference type="STRING" id="71139.A0A059AI35"/>